<evidence type="ECO:0000313" key="1">
    <source>
        <dbReference type="EMBL" id="KAH7653324.1"/>
    </source>
</evidence>
<proteinExistence type="predicted"/>
<protein>
    <submittedName>
        <fullName evidence="1">Uncharacterized protein</fullName>
    </submittedName>
</protein>
<dbReference type="EMBL" id="CM037029">
    <property type="protein sequence ID" value="KAH7653324.1"/>
    <property type="molecule type" value="Genomic_DNA"/>
</dbReference>
<sequence length="338" mass="38363">MDLDIDQVLMYILKDPLFAVVNHIKFLYKIAARLPSNEILKVRIVGVAKEFMTIMAMFEHSQDFDFRVIPDAILEYGSYSQKASESWPLRFACSHAAACSTAAADIFTSSMQEGTHNADQETTNDLRFLIQDFKRISIEFQCVSEMIFGDRLADTHIVRRNIEKNIGPWRIFFHLPDQDPINNITMAGHNYLTHFDGVLSLDRLINIMSAVHQLKIAAVETREFIRLSGDIVNTDSVFNLVTDLTVIDSVLDPQFPMEIEASDTDSETDWVAFKLLSQMISHALDIVTMTFVVIGSFQLEGSMPHFYAYMRLRSVAFELGMISNSLNSLLTSLGRQQL</sequence>
<keyword evidence="2" id="KW-1185">Reference proteome</keyword>
<name>A0ACB7TZ62_DIOAL</name>
<accession>A0ACB7TZ62</accession>
<dbReference type="Proteomes" id="UP000827976">
    <property type="component" value="Chromosome 19"/>
</dbReference>
<reference evidence="2" key="1">
    <citation type="journal article" date="2022" name="Nat. Commun.">
        <title>Chromosome evolution and the genetic basis of agronomically important traits in greater yam.</title>
        <authorList>
            <person name="Bredeson J.V."/>
            <person name="Lyons J.B."/>
            <person name="Oniyinde I.O."/>
            <person name="Okereke N.R."/>
            <person name="Kolade O."/>
            <person name="Nnabue I."/>
            <person name="Nwadili C.O."/>
            <person name="Hribova E."/>
            <person name="Parker M."/>
            <person name="Nwogha J."/>
            <person name="Shu S."/>
            <person name="Carlson J."/>
            <person name="Kariba R."/>
            <person name="Muthemba S."/>
            <person name="Knop K."/>
            <person name="Barton G.J."/>
            <person name="Sherwood A.V."/>
            <person name="Lopez-Montes A."/>
            <person name="Asiedu R."/>
            <person name="Jamnadass R."/>
            <person name="Muchugi A."/>
            <person name="Goodstein D."/>
            <person name="Egesi C.N."/>
            <person name="Featherston J."/>
            <person name="Asfaw A."/>
            <person name="Simpson G.G."/>
            <person name="Dolezel J."/>
            <person name="Hendre P.S."/>
            <person name="Van Deynze A."/>
            <person name="Kumar P.L."/>
            <person name="Obidiegwu J.E."/>
            <person name="Bhattacharjee R."/>
            <person name="Rokhsar D.S."/>
        </authorList>
    </citation>
    <scope>NUCLEOTIDE SEQUENCE [LARGE SCALE GENOMIC DNA]</scope>
    <source>
        <strain evidence="2">cv. TDa95/00328</strain>
    </source>
</reference>
<organism evidence="1 2">
    <name type="scientific">Dioscorea alata</name>
    <name type="common">Purple yam</name>
    <dbReference type="NCBI Taxonomy" id="55571"/>
    <lineage>
        <taxon>Eukaryota</taxon>
        <taxon>Viridiplantae</taxon>
        <taxon>Streptophyta</taxon>
        <taxon>Embryophyta</taxon>
        <taxon>Tracheophyta</taxon>
        <taxon>Spermatophyta</taxon>
        <taxon>Magnoliopsida</taxon>
        <taxon>Liliopsida</taxon>
        <taxon>Dioscoreales</taxon>
        <taxon>Dioscoreaceae</taxon>
        <taxon>Dioscorea</taxon>
    </lineage>
</organism>
<evidence type="ECO:0000313" key="2">
    <source>
        <dbReference type="Proteomes" id="UP000827976"/>
    </source>
</evidence>
<gene>
    <name evidence="1" type="ORF">IHE45_19G073800</name>
</gene>
<comment type="caution">
    <text evidence="1">The sequence shown here is derived from an EMBL/GenBank/DDBJ whole genome shotgun (WGS) entry which is preliminary data.</text>
</comment>